<dbReference type="AlphaFoldDB" id="A0A8H2LGA7"/>
<dbReference type="Pfam" id="PF00210">
    <property type="entry name" value="Ferritin"/>
    <property type="match status" value="1"/>
</dbReference>
<dbReference type="Proteomes" id="UP000323324">
    <property type="component" value="Unassembled WGS sequence"/>
</dbReference>
<dbReference type="InterPro" id="IPR002177">
    <property type="entry name" value="DPS_DNA-bd"/>
</dbReference>
<dbReference type="PANTHER" id="PTHR42932">
    <property type="entry name" value="GENERAL STRESS PROTEIN 20U"/>
    <property type="match status" value="1"/>
</dbReference>
<protein>
    <submittedName>
        <fullName evidence="4">DNA starvation/stationary phase protection protein</fullName>
    </submittedName>
</protein>
<dbReference type="GO" id="GO:0016722">
    <property type="term" value="F:oxidoreductase activity, acting on metal ions"/>
    <property type="evidence" value="ECO:0007669"/>
    <property type="project" value="InterPro"/>
</dbReference>
<evidence type="ECO:0000313" key="4">
    <source>
        <dbReference type="EMBL" id="TYB76821.1"/>
    </source>
</evidence>
<comment type="similarity">
    <text evidence="1 2">Belongs to the Dps family.</text>
</comment>
<evidence type="ECO:0000256" key="1">
    <source>
        <dbReference type="ARBA" id="ARBA00009497"/>
    </source>
</evidence>
<dbReference type="InterPro" id="IPR023188">
    <property type="entry name" value="DPS_DNA-bd_CS"/>
</dbReference>
<dbReference type="EMBL" id="VSKM01000004">
    <property type="protein sequence ID" value="TYB76821.1"/>
    <property type="molecule type" value="Genomic_DNA"/>
</dbReference>
<comment type="caution">
    <text evidence="4">The sequence shown here is derived from an EMBL/GenBank/DDBJ whole genome shotgun (WGS) entry which is preliminary data.</text>
</comment>
<dbReference type="SUPFAM" id="SSF47240">
    <property type="entry name" value="Ferritin-like"/>
    <property type="match status" value="1"/>
</dbReference>
<dbReference type="PRINTS" id="PR01346">
    <property type="entry name" value="HELNAPAPROT"/>
</dbReference>
<feature type="domain" description="Ferritin/DPS" evidence="3">
    <location>
        <begin position="18"/>
        <end position="155"/>
    </location>
</feature>
<name>A0A8H2LGA7_9FLAO</name>
<evidence type="ECO:0000259" key="3">
    <source>
        <dbReference type="Pfam" id="PF00210"/>
    </source>
</evidence>
<dbReference type="InterPro" id="IPR008331">
    <property type="entry name" value="Ferritin_DPS_dom"/>
</dbReference>
<dbReference type="InterPro" id="IPR012347">
    <property type="entry name" value="Ferritin-like"/>
</dbReference>
<gene>
    <name evidence="4" type="ORF">ES676_05090</name>
</gene>
<reference evidence="4 5" key="1">
    <citation type="submission" date="2019-08" db="EMBL/GenBank/DDBJ databases">
        <title>Genomes of Antarctic Bizionia species.</title>
        <authorList>
            <person name="Bowman J.P."/>
        </authorList>
    </citation>
    <scope>NUCLEOTIDE SEQUENCE [LARGE SCALE GENOMIC DNA]</scope>
    <source>
        <strain evidence="4 5">HFD</strain>
    </source>
</reference>
<evidence type="ECO:0000256" key="2">
    <source>
        <dbReference type="RuleBase" id="RU003875"/>
    </source>
</evidence>
<dbReference type="PROSITE" id="PS00818">
    <property type="entry name" value="DPS_1"/>
    <property type="match status" value="1"/>
</dbReference>
<dbReference type="PANTHER" id="PTHR42932:SF1">
    <property type="entry name" value="GENERAL STRESS PROTEIN 20U"/>
    <property type="match status" value="1"/>
</dbReference>
<evidence type="ECO:0000313" key="5">
    <source>
        <dbReference type="Proteomes" id="UP000323324"/>
    </source>
</evidence>
<organism evidence="4 5">
    <name type="scientific">Bizionia saleffrena</name>
    <dbReference type="NCBI Taxonomy" id="291189"/>
    <lineage>
        <taxon>Bacteria</taxon>
        <taxon>Pseudomonadati</taxon>
        <taxon>Bacteroidota</taxon>
        <taxon>Flavobacteriia</taxon>
        <taxon>Flavobacteriales</taxon>
        <taxon>Flavobacteriaceae</taxon>
        <taxon>Bizionia</taxon>
    </lineage>
</organism>
<dbReference type="InterPro" id="IPR009078">
    <property type="entry name" value="Ferritin-like_SF"/>
</dbReference>
<sequence length="170" mass="19784">MSYLNIQDEKLLPVVMDLNTLLADYHIYYQKLRTFHWNVLGKNFFDLHIQFEEMYNDAKVKIDEVAERILTLRHHPVSKFSDYLKISSLEEGNALVSDQDMVTELIGDHKKILAQMSEIIEKANSAGDEGTIDLIGAYIRELEKSSWMLNAWSKKAKEHLNVNELKTVKR</sequence>
<dbReference type="PIRSF" id="PIRSF005900">
    <property type="entry name" value="Dps"/>
    <property type="match status" value="1"/>
</dbReference>
<dbReference type="RefSeq" id="WP_148369196.1">
    <property type="nucleotide sequence ID" value="NZ_VSKM01000004.1"/>
</dbReference>
<dbReference type="Gene3D" id="1.20.1260.10">
    <property type="match status" value="1"/>
</dbReference>
<keyword evidence="5" id="KW-1185">Reference proteome</keyword>
<accession>A0A8H2LGA7</accession>
<proteinExistence type="inferred from homology"/>
<dbReference type="CDD" id="cd01043">
    <property type="entry name" value="DPS"/>
    <property type="match status" value="1"/>
</dbReference>
<dbReference type="GO" id="GO:0008199">
    <property type="term" value="F:ferric iron binding"/>
    <property type="evidence" value="ECO:0007669"/>
    <property type="project" value="InterPro"/>
</dbReference>